<organism evidence="1">
    <name type="scientific">virus sp. ctML55</name>
    <dbReference type="NCBI Taxonomy" id="2827627"/>
    <lineage>
        <taxon>Viruses</taxon>
    </lineage>
</organism>
<accession>A0A8S5RIF3</accession>
<reference evidence="1" key="1">
    <citation type="journal article" date="2021" name="Proc. Natl. Acad. Sci. U.S.A.">
        <title>A Catalog of Tens of Thousands of Viruses from Human Metagenomes Reveals Hidden Associations with Chronic Diseases.</title>
        <authorList>
            <person name="Tisza M.J."/>
            <person name="Buck C.B."/>
        </authorList>
    </citation>
    <scope>NUCLEOTIDE SEQUENCE</scope>
    <source>
        <strain evidence="1">CtML55</strain>
    </source>
</reference>
<dbReference type="EMBL" id="BK059105">
    <property type="protein sequence ID" value="DAE30857.1"/>
    <property type="molecule type" value="Genomic_DNA"/>
</dbReference>
<proteinExistence type="predicted"/>
<protein>
    <submittedName>
        <fullName evidence="1">Uncharacterized protein</fullName>
    </submittedName>
</protein>
<sequence length="34" mass="3861">MFASSSCPSKRFFILWNSIHIKVLSNISVSFLSL</sequence>
<evidence type="ECO:0000313" key="1">
    <source>
        <dbReference type="EMBL" id="DAE30857.1"/>
    </source>
</evidence>
<name>A0A8S5RIF3_9VIRU</name>